<feature type="domain" description="Reverse transcriptase Ty1/copia-type" evidence="1">
    <location>
        <begin position="58"/>
        <end position="237"/>
    </location>
</feature>
<keyword evidence="3" id="KW-1185">Reference proteome</keyword>
<dbReference type="EMBL" id="CP144752">
    <property type="protein sequence ID" value="WVZ89420.1"/>
    <property type="molecule type" value="Genomic_DNA"/>
</dbReference>
<name>A0AAQ3UFX6_PASNO</name>
<dbReference type="CDD" id="cd09272">
    <property type="entry name" value="RNase_HI_RT_Ty1"/>
    <property type="match status" value="1"/>
</dbReference>
<sequence length="520" mass="58835">MIGDIHQRVTRSSVNSLAFFSHSAYVATFEPRDVSHGLSDPNWVNAMHEELENFERNHDSVEPPPNFRPIGTKWVFKNKQGENGMVVRNKARLVAQSFCQKKEIDYEEIFAPVAHLEAIRIFFAFAASKGFKLQQMDVKSVFLNGFIEEEVYVRQPPGFESAKFPDRVYKLTKALYGLKQAPRAWYARLKSFLLKSGFVMGSVDKTLFLLSRGGDTLIVQIYVNDIIFGGSSHALIKQGLEGTFVHQAKYTRHILKKFNMGDSKPMTTPMSTNTALDADEDGEVVDQKELQELIGSLLYLTATRPNIQFAVCLCASYQASPRTFHRQAVKRIFRYLKFTSELSLWYSSGSTLSLIGFLDADHAGCRIDRKSTSGTCQLLGTSLVSWSSRRQAKPFPPLKQNICCSLLLWMKATISDFGLRFRKIPLLVDSTYAISVAKNPVLHSKTKHIDVRFHFLRDHYEKGDIDLVHVVSANQLADIFTKPLEFDAFTRLRLQVEGVDNALIKGEIESQWTGLIALLV</sequence>
<evidence type="ECO:0000313" key="2">
    <source>
        <dbReference type="EMBL" id="WVZ89420.1"/>
    </source>
</evidence>
<dbReference type="Proteomes" id="UP001341281">
    <property type="component" value="Chromosome 08"/>
</dbReference>
<reference evidence="2 3" key="1">
    <citation type="submission" date="2024-02" db="EMBL/GenBank/DDBJ databases">
        <title>High-quality chromosome-scale genome assembly of Pensacola bahiagrass (Paspalum notatum Flugge var. saurae).</title>
        <authorList>
            <person name="Vega J.M."/>
            <person name="Podio M."/>
            <person name="Orjuela J."/>
            <person name="Siena L.A."/>
            <person name="Pessino S.C."/>
            <person name="Combes M.C."/>
            <person name="Mariac C."/>
            <person name="Albertini E."/>
            <person name="Pupilli F."/>
            <person name="Ortiz J.P.A."/>
            <person name="Leblanc O."/>
        </authorList>
    </citation>
    <scope>NUCLEOTIDE SEQUENCE [LARGE SCALE GENOMIC DNA]</scope>
    <source>
        <strain evidence="2">R1</strain>
        <tissue evidence="2">Leaf</tissue>
    </source>
</reference>
<evidence type="ECO:0000313" key="3">
    <source>
        <dbReference type="Proteomes" id="UP001341281"/>
    </source>
</evidence>
<dbReference type="AlphaFoldDB" id="A0AAQ3UFX6"/>
<dbReference type="SUPFAM" id="SSF56672">
    <property type="entry name" value="DNA/RNA polymerases"/>
    <property type="match status" value="1"/>
</dbReference>
<protein>
    <recommendedName>
        <fullName evidence="1">Reverse transcriptase Ty1/copia-type domain-containing protein</fullName>
    </recommendedName>
</protein>
<dbReference type="PANTHER" id="PTHR11439">
    <property type="entry name" value="GAG-POL-RELATED RETROTRANSPOSON"/>
    <property type="match status" value="1"/>
</dbReference>
<organism evidence="2 3">
    <name type="scientific">Paspalum notatum var. saurae</name>
    <dbReference type="NCBI Taxonomy" id="547442"/>
    <lineage>
        <taxon>Eukaryota</taxon>
        <taxon>Viridiplantae</taxon>
        <taxon>Streptophyta</taxon>
        <taxon>Embryophyta</taxon>
        <taxon>Tracheophyta</taxon>
        <taxon>Spermatophyta</taxon>
        <taxon>Magnoliopsida</taxon>
        <taxon>Liliopsida</taxon>
        <taxon>Poales</taxon>
        <taxon>Poaceae</taxon>
        <taxon>PACMAD clade</taxon>
        <taxon>Panicoideae</taxon>
        <taxon>Andropogonodae</taxon>
        <taxon>Paspaleae</taxon>
        <taxon>Paspalinae</taxon>
        <taxon>Paspalum</taxon>
    </lineage>
</organism>
<proteinExistence type="predicted"/>
<evidence type="ECO:0000259" key="1">
    <source>
        <dbReference type="Pfam" id="PF07727"/>
    </source>
</evidence>
<dbReference type="InterPro" id="IPR043502">
    <property type="entry name" value="DNA/RNA_pol_sf"/>
</dbReference>
<dbReference type="PANTHER" id="PTHR11439:SF483">
    <property type="entry name" value="PEPTIDE SYNTHASE GLIP-LIKE, PUTATIVE (AFU_ORTHOLOGUE AFUA_3G12920)-RELATED"/>
    <property type="match status" value="1"/>
</dbReference>
<dbReference type="Pfam" id="PF07727">
    <property type="entry name" value="RVT_2"/>
    <property type="match status" value="1"/>
</dbReference>
<dbReference type="InterPro" id="IPR013103">
    <property type="entry name" value="RVT_2"/>
</dbReference>
<gene>
    <name evidence="2" type="ORF">U9M48_035832</name>
</gene>
<accession>A0AAQ3UFX6</accession>